<sequence>MKNSTKLLSINNQKDYLDLKTNGAQFRIYLLDQNIIRIRGTFDDEFSPEESYALVKTAWDDQTDELMKDERQRVKPIPIKLNELEKGHFAINNGHYTLHIYAEPFYMEVEDENGNVVHKDLPKRSYVEDDNGRRTHYSQMGDHEKFYGFGEKSGPLNKYRRRMRMHNTDSLGWDAKKSDPLYKMIPFYIDFNTDSNVAYGMYYNNSNDSVFDMDCEHSNYWLRYSYFQTDGGDLDVFFIGGPTIKDVVEHYTDLTGKTVMMPKSSLGYMGSTMFYSELEEGDDDAIVNFVDTCKKNDIPCDGFFLSSGYTAGENDGKRYYFHWNKKRFPDPQKFINDLEERGALVAPNIKPGILTTHPLDDDFAKECAYVKDRNNDKDQVDQYWGGPAHFIDFTSKDGRRAWSKHMTDSLLKLGITSIWNDNNEYETVDGSALVDMEGAKDKKMSEVRPLMSTIMAKTAHTAIHSYNPNARPYVVNRAGFAGIQRYAQTWAGDNFTSWDSVKYNIPTILGMGLSGVANQGCDIGGFYGPLPEPELFVRWVQNGIFQPRFSIHSANNDNTVTEPWTYPAYTKYIAQAIQLRYKLVPYFYSLMYEAHVTGAPIMRPLVYEFQNDLKVADESFEFMLGSSLLVANVLDKGQTEKDIYLPVGATWLDLHTNQVYEGGQTITIPVDLGSIPMFLRSGAIIPRALNLMNIHKQTIDKLDILIEPTEDSEFTLYEDDGESMAYQDGHFLQTHITTKFDPEGVLINFKRKGDYPTKVKVMNLSVYCPRMAPINVVVADKTLHRYLNADEYAKAKNGWYFDGVTRQAKVRYENPDVNDYQANLEFTMKDLISIQ</sequence>
<dbReference type="Pfam" id="PF01055">
    <property type="entry name" value="Glyco_hydro_31_2nd"/>
    <property type="match status" value="1"/>
</dbReference>
<accession>A0A508YDL3</accession>
<dbReference type="Gene3D" id="2.60.40.1760">
    <property type="entry name" value="glycosyl hydrolase (family 31)"/>
    <property type="match status" value="1"/>
</dbReference>
<feature type="domain" description="Glycoside hydrolase family 31 TIM barrel" evidence="3">
    <location>
        <begin position="259"/>
        <end position="590"/>
    </location>
</feature>
<dbReference type="RefSeq" id="WP_143112550.1">
    <property type="nucleotide sequence ID" value="NZ_CABFNH010000001.1"/>
</dbReference>
<organism evidence="7 8">
    <name type="scientific">Limosilactobacillus mucosae</name>
    <name type="common">Lactobacillus mucosae</name>
    <dbReference type="NCBI Taxonomy" id="97478"/>
    <lineage>
        <taxon>Bacteria</taxon>
        <taxon>Bacillati</taxon>
        <taxon>Bacillota</taxon>
        <taxon>Bacilli</taxon>
        <taxon>Lactobacillales</taxon>
        <taxon>Lactobacillaceae</taxon>
        <taxon>Limosilactobacillus</taxon>
    </lineage>
</organism>
<dbReference type="InterPro" id="IPR000322">
    <property type="entry name" value="Glyco_hydro_31_TIM"/>
</dbReference>
<dbReference type="InterPro" id="IPR017853">
    <property type="entry name" value="GH"/>
</dbReference>
<dbReference type="GO" id="GO:0061634">
    <property type="term" value="F:alpha-D-xyloside xylohydrolase"/>
    <property type="evidence" value="ECO:0007669"/>
    <property type="project" value="UniProtKB-EC"/>
</dbReference>
<feature type="domain" description="Glycoside hydrolase family 31 N-terminal" evidence="4">
    <location>
        <begin position="26"/>
        <end position="212"/>
    </location>
</feature>
<dbReference type="InterPro" id="IPR033403">
    <property type="entry name" value="DUF5110"/>
</dbReference>
<proteinExistence type="inferred from homology"/>
<evidence type="ECO:0000259" key="5">
    <source>
        <dbReference type="Pfam" id="PF17137"/>
    </source>
</evidence>
<evidence type="ECO:0000259" key="6">
    <source>
        <dbReference type="Pfam" id="PF21365"/>
    </source>
</evidence>
<name>A0A508YDL3_LIMMU</name>
<evidence type="ECO:0000256" key="1">
    <source>
        <dbReference type="ARBA" id="ARBA00007806"/>
    </source>
</evidence>
<feature type="domain" description="DUF5110" evidence="5">
    <location>
        <begin position="702"/>
        <end position="760"/>
    </location>
</feature>
<dbReference type="EC" id="3.2.1.177" evidence="7"/>
<feature type="domain" description="Glycosyl hydrolase family 31 C-terminal" evidence="6">
    <location>
        <begin position="598"/>
        <end position="685"/>
    </location>
</feature>
<dbReference type="GO" id="GO:0005975">
    <property type="term" value="P:carbohydrate metabolic process"/>
    <property type="evidence" value="ECO:0007669"/>
    <property type="project" value="InterPro"/>
</dbReference>
<protein>
    <submittedName>
        <fullName evidence="7">Alpha-xylosidase BoGH31A</fullName>
        <ecNumber evidence="7">3.2.1.177</ecNumber>
    </submittedName>
</protein>
<dbReference type="InterPro" id="IPR048395">
    <property type="entry name" value="Glyco_hydro_31_C"/>
</dbReference>
<dbReference type="SUPFAM" id="SSF51011">
    <property type="entry name" value="Glycosyl hydrolase domain"/>
    <property type="match status" value="1"/>
</dbReference>
<dbReference type="InterPro" id="IPR011013">
    <property type="entry name" value="Gal_mutarotase_sf_dom"/>
</dbReference>
<dbReference type="InterPro" id="IPR013780">
    <property type="entry name" value="Glyco_hydro_b"/>
</dbReference>
<dbReference type="AlphaFoldDB" id="A0A508YDL3"/>
<evidence type="ECO:0000259" key="3">
    <source>
        <dbReference type="Pfam" id="PF01055"/>
    </source>
</evidence>
<dbReference type="Gene3D" id="3.20.20.80">
    <property type="entry name" value="Glycosidases"/>
    <property type="match status" value="1"/>
</dbReference>
<dbReference type="CDD" id="cd14752">
    <property type="entry name" value="GH31_N"/>
    <property type="match status" value="1"/>
</dbReference>
<dbReference type="InterPro" id="IPR025887">
    <property type="entry name" value="Glyco_hydro_31_N_dom"/>
</dbReference>
<dbReference type="Proteomes" id="UP000365705">
    <property type="component" value="Unassembled WGS sequence"/>
</dbReference>
<dbReference type="GO" id="GO:0030246">
    <property type="term" value="F:carbohydrate binding"/>
    <property type="evidence" value="ECO:0007669"/>
    <property type="project" value="InterPro"/>
</dbReference>
<keyword evidence="2 7" id="KW-0326">Glycosidase</keyword>
<evidence type="ECO:0000259" key="4">
    <source>
        <dbReference type="Pfam" id="PF13802"/>
    </source>
</evidence>
<dbReference type="SUPFAM" id="SSF51445">
    <property type="entry name" value="(Trans)glycosidases"/>
    <property type="match status" value="1"/>
</dbReference>
<dbReference type="CDD" id="cd06599">
    <property type="entry name" value="GH31_glycosidase_Aec37"/>
    <property type="match status" value="1"/>
</dbReference>
<evidence type="ECO:0000313" key="8">
    <source>
        <dbReference type="Proteomes" id="UP000365705"/>
    </source>
</evidence>
<dbReference type="Pfam" id="PF21365">
    <property type="entry name" value="Glyco_hydro_31_3rd"/>
    <property type="match status" value="1"/>
</dbReference>
<dbReference type="Gene3D" id="2.60.40.1180">
    <property type="entry name" value="Golgi alpha-mannosidase II"/>
    <property type="match status" value="2"/>
</dbReference>
<dbReference type="PANTHER" id="PTHR22762:SF165">
    <property type="entry name" value="PUTATIVE (AFU_ORTHOLOGUE AFUA_1G06560)-RELATED"/>
    <property type="match status" value="1"/>
</dbReference>
<evidence type="ECO:0000256" key="2">
    <source>
        <dbReference type="RuleBase" id="RU361185"/>
    </source>
</evidence>
<reference evidence="7 8" key="1">
    <citation type="submission" date="2019-06" db="EMBL/GenBank/DDBJ databases">
        <authorList>
            <person name="Rodrigo-Torres L."/>
            <person name="Arahal R. D."/>
            <person name="Lucena T."/>
        </authorList>
    </citation>
    <scope>NUCLEOTIDE SEQUENCE [LARGE SCALE GENOMIC DNA]</scope>
    <source>
        <strain evidence="7 8">INIA P508</strain>
    </source>
</reference>
<dbReference type="EMBL" id="CABFNH010000001">
    <property type="protein sequence ID" value="VTZ88045.1"/>
    <property type="molecule type" value="Genomic_DNA"/>
</dbReference>
<comment type="similarity">
    <text evidence="1 2">Belongs to the glycosyl hydrolase 31 family.</text>
</comment>
<dbReference type="SUPFAM" id="SSF74650">
    <property type="entry name" value="Galactose mutarotase-like"/>
    <property type="match status" value="1"/>
</dbReference>
<dbReference type="Pfam" id="PF13802">
    <property type="entry name" value="Gal_mutarotas_2"/>
    <property type="match status" value="1"/>
</dbReference>
<evidence type="ECO:0000313" key="7">
    <source>
        <dbReference type="EMBL" id="VTZ88045.1"/>
    </source>
</evidence>
<keyword evidence="2 7" id="KW-0378">Hydrolase</keyword>
<gene>
    <name evidence="7" type="ORF">LMUP508_00154</name>
</gene>
<dbReference type="Pfam" id="PF17137">
    <property type="entry name" value="DUF5110"/>
    <property type="match status" value="1"/>
</dbReference>
<dbReference type="PANTHER" id="PTHR22762">
    <property type="entry name" value="ALPHA-GLUCOSIDASE"/>
    <property type="match status" value="1"/>
</dbReference>